<reference evidence="5" key="1">
    <citation type="journal article" date="2023" name="Mol. Biol. Evol.">
        <title>Third-Generation Sequencing Reveals the Adaptive Role of the Epigenome in Three Deep-Sea Polychaetes.</title>
        <authorList>
            <person name="Perez M."/>
            <person name="Aroh O."/>
            <person name="Sun Y."/>
            <person name="Lan Y."/>
            <person name="Juniper S.K."/>
            <person name="Young C.R."/>
            <person name="Angers B."/>
            <person name="Qian P.Y."/>
        </authorList>
    </citation>
    <scope>NUCLEOTIDE SEQUENCE</scope>
    <source>
        <strain evidence="5">R07B-5</strain>
    </source>
</reference>
<dbReference type="InterPro" id="IPR050931">
    <property type="entry name" value="Mito_Protein_Transport_Metaxin"/>
</dbReference>
<dbReference type="PANTHER" id="PTHR12289:SF41">
    <property type="entry name" value="FAILED AXON CONNECTIONS-RELATED"/>
    <property type="match status" value="1"/>
</dbReference>
<dbReference type="Gene3D" id="1.20.1050.10">
    <property type="match status" value="1"/>
</dbReference>
<dbReference type="SFLD" id="SFLDS00019">
    <property type="entry name" value="Glutathione_Transferase_(cytos"/>
    <property type="match status" value="1"/>
</dbReference>
<keyword evidence="2" id="KW-0472">Membrane</keyword>
<proteinExistence type="inferred from homology"/>
<dbReference type="GO" id="GO:0005737">
    <property type="term" value="C:cytoplasm"/>
    <property type="evidence" value="ECO:0007669"/>
    <property type="project" value="TreeGrafter"/>
</dbReference>
<dbReference type="Pfam" id="PF17171">
    <property type="entry name" value="GST_C_6"/>
    <property type="match status" value="1"/>
</dbReference>
<dbReference type="InterPro" id="IPR012336">
    <property type="entry name" value="Thioredoxin-like_fold"/>
</dbReference>
<evidence type="ECO:0000259" key="4">
    <source>
        <dbReference type="Pfam" id="PF17172"/>
    </source>
</evidence>
<dbReference type="SUPFAM" id="SSF47616">
    <property type="entry name" value="GST C-terminal domain-like"/>
    <property type="match status" value="1"/>
</dbReference>
<evidence type="ECO:0000256" key="2">
    <source>
        <dbReference type="SAM" id="Phobius"/>
    </source>
</evidence>
<dbReference type="PANTHER" id="PTHR12289">
    <property type="entry name" value="METAXIN RELATED"/>
    <property type="match status" value="1"/>
</dbReference>
<gene>
    <name evidence="5" type="ORF">NP493_636g01014</name>
</gene>
<dbReference type="EMBL" id="JAODUO010000636">
    <property type="protein sequence ID" value="KAK2176828.1"/>
    <property type="molecule type" value="Genomic_DNA"/>
</dbReference>
<dbReference type="Pfam" id="PF17172">
    <property type="entry name" value="GST_N_4"/>
    <property type="match status" value="1"/>
</dbReference>
<evidence type="ECO:0000259" key="3">
    <source>
        <dbReference type="Pfam" id="PF17171"/>
    </source>
</evidence>
<dbReference type="CDD" id="cd03193">
    <property type="entry name" value="GST_C_Metaxin"/>
    <property type="match status" value="1"/>
</dbReference>
<accession>A0AAD9NQB7</accession>
<keyword evidence="2" id="KW-1133">Transmembrane helix</keyword>
<organism evidence="5 6">
    <name type="scientific">Ridgeia piscesae</name>
    <name type="common">Tubeworm</name>
    <dbReference type="NCBI Taxonomy" id="27915"/>
    <lineage>
        <taxon>Eukaryota</taxon>
        <taxon>Metazoa</taxon>
        <taxon>Spiralia</taxon>
        <taxon>Lophotrochozoa</taxon>
        <taxon>Annelida</taxon>
        <taxon>Polychaeta</taxon>
        <taxon>Sedentaria</taxon>
        <taxon>Canalipalpata</taxon>
        <taxon>Sabellida</taxon>
        <taxon>Siboglinidae</taxon>
        <taxon>Ridgeia</taxon>
    </lineage>
</organism>
<comment type="similarity">
    <text evidence="1">Belongs to the FAX family.</text>
</comment>
<feature type="domain" description="Metaxin glutathione S-transferase" evidence="3">
    <location>
        <begin position="205"/>
        <end position="267"/>
    </location>
</feature>
<dbReference type="InterPro" id="IPR036282">
    <property type="entry name" value="Glutathione-S-Trfase_C_sf"/>
</dbReference>
<dbReference type="InterPro" id="IPR040079">
    <property type="entry name" value="Glutathione_S-Trfase"/>
</dbReference>
<sequence length="289" mass="33571">MWLWEEMRRLIHDTPPAYLVGGGVAVASTLFILHKKWRTKPRKVYPADVVILHQIGRGPWAPSMSPFPMKLETYLRMAKIPYQNEHSYEMSSKGKTPWITYNGVDVADSQFCIEYLNEKFSVNLNKDLSAVDRSLARAFQKMTEENLYWCVALWRWVYDKDWTFLKLAFPLSNYIIMMISWDVRKKADGQGIGRHSQEDVMAIGQADLKALSDFLGEKKFFMGDEPSEVDCAIFGMLALVYWLLPGSPLEKYMKEELPNLGEYLETMKQTFWPDWEDCITRGGTYTPTK</sequence>
<feature type="transmembrane region" description="Helical" evidence="2">
    <location>
        <begin position="15"/>
        <end position="33"/>
    </location>
</feature>
<evidence type="ECO:0000256" key="1">
    <source>
        <dbReference type="ARBA" id="ARBA00006475"/>
    </source>
</evidence>
<name>A0AAD9NQB7_RIDPI</name>
<dbReference type="SFLD" id="SFLDG01180">
    <property type="entry name" value="SUF1"/>
    <property type="match status" value="1"/>
</dbReference>
<evidence type="ECO:0008006" key="7">
    <source>
        <dbReference type="Google" id="ProtNLM"/>
    </source>
</evidence>
<keyword evidence="2" id="KW-0812">Transmembrane</keyword>
<keyword evidence="6" id="KW-1185">Reference proteome</keyword>
<protein>
    <recommendedName>
        <fullName evidence="7">Glutathione S-transferase</fullName>
    </recommendedName>
</protein>
<dbReference type="InterPro" id="IPR033468">
    <property type="entry name" value="Metaxin_GST"/>
</dbReference>
<dbReference type="AlphaFoldDB" id="A0AAD9NQB7"/>
<dbReference type="Gene3D" id="3.40.30.10">
    <property type="entry name" value="Glutaredoxin"/>
    <property type="match status" value="1"/>
</dbReference>
<dbReference type="SFLD" id="SFLDG01200">
    <property type="entry name" value="SUF1.1"/>
    <property type="match status" value="1"/>
</dbReference>
<dbReference type="InterPro" id="IPR036249">
    <property type="entry name" value="Thioredoxin-like_sf"/>
</dbReference>
<dbReference type="Proteomes" id="UP001209878">
    <property type="component" value="Unassembled WGS sequence"/>
</dbReference>
<dbReference type="InterPro" id="IPR026928">
    <property type="entry name" value="FAX/IsoI-like"/>
</dbReference>
<dbReference type="SUPFAM" id="SSF52833">
    <property type="entry name" value="Thioredoxin-like"/>
    <property type="match status" value="1"/>
</dbReference>
<feature type="domain" description="Thioredoxin-like fold" evidence="4">
    <location>
        <begin position="66"/>
        <end position="159"/>
    </location>
</feature>
<evidence type="ECO:0000313" key="6">
    <source>
        <dbReference type="Proteomes" id="UP001209878"/>
    </source>
</evidence>
<evidence type="ECO:0000313" key="5">
    <source>
        <dbReference type="EMBL" id="KAK2176828.1"/>
    </source>
</evidence>
<comment type="caution">
    <text evidence="5">The sequence shown here is derived from an EMBL/GenBank/DDBJ whole genome shotgun (WGS) entry which is preliminary data.</text>
</comment>